<dbReference type="PROSITE" id="PS00913">
    <property type="entry name" value="ADH_IRON_1"/>
    <property type="match status" value="1"/>
</dbReference>
<dbReference type="RefSeq" id="WP_256114561.1">
    <property type="nucleotide sequence ID" value="NZ_WHSB02000001.1"/>
</dbReference>
<organism evidence="10 11">
    <name type="scientific">Shinella lacus</name>
    <dbReference type="NCBI Taxonomy" id="2654216"/>
    <lineage>
        <taxon>Bacteria</taxon>
        <taxon>Pseudomonadati</taxon>
        <taxon>Pseudomonadota</taxon>
        <taxon>Alphaproteobacteria</taxon>
        <taxon>Hyphomicrobiales</taxon>
        <taxon>Rhizobiaceae</taxon>
        <taxon>Shinella</taxon>
    </lineage>
</organism>
<dbReference type="Gene3D" id="3.40.50.1970">
    <property type="match status" value="1"/>
</dbReference>
<dbReference type="CDD" id="cd08170">
    <property type="entry name" value="GlyDH"/>
    <property type="match status" value="1"/>
</dbReference>
<comment type="similarity">
    <text evidence="1">Belongs to the iron-containing alcohol dehydrogenase family.</text>
</comment>
<keyword evidence="3" id="KW-0560">Oxidoreductase</keyword>
<evidence type="ECO:0000256" key="1">
    <source>
        <dbReference type="ARBA" id="ARBA00007358"/>
    </source>
</evidence>
<evidence type="ECO:0000313" key="11">
    <source>
        <dbReference type="Proteomes" id="UP000996601"/>
    </source>
</evidence>
<evidence type="ECO:0000259" key="9">
    <source>
        <dbReference type="Pfam" id="PF00465"/>
    </source>
</evidence>
<evidence type="ECO:0000256" key="3">
    <source>
        <dbReference type="ARBA" id="ARBA00023002"/>
    </source>
</evidence>
<dbReference type="Gene3D" id="1.20.1090.10">
    <property type="entry name" value="Dehydroquinate synthase-like - alpha domain"/>
    <property type="match status" value="1"/>
</dbReference>
<comment type="catalytic activity">
    <reaction evidence="8">
        <text>glycerol + NAD(+) = dihydroxyacetone + NADH + H(+)</text>
        <dbReference type="Rhea" id="RHEA:13769"/>
        <dbReference type="ChEBI" id="CHEBI:15378"/>
        <dbReference type="ChEBI" id="CHEBI:16016"/>
        <dbReference type="ChEBI" id="CHEBI:17754"/>
        <dbReference type="ChEBI" id="CHEBI:57540"/>
        <dbReference type="ChEBI" id="CHEBI:57945"/>
        <dbReference type="EC" id="1.1.1.6"/>
    </reaction>
</comment>
<comment type="caution">
    <text evidence="10">The sequence shown here is derived from an EMBL/GenBank/DDBJ whole genome shotgun (WGS) entry which is preliminary data.</text>
</comment>
<dbReference type="SUPFAM" id="SSF56796">
    <property type="entry name" value="Dehydroquinate synthase-like"/>
    <property type="match status" value="1"/>
</dbReference>
<gene>
    <name evidence="10" type="ORF">GB927_000655</name>
</gene>
<dbReference type="Proteomes" id="UP000996601">
    <property type="component" value="Unassembled WGS sequence"/>
</dbReference>
<keyword evidence="4" id="KW-0520">NAD</keyword>
<name>A0ABT1R026_9HYPH</name>
<protein>
    <recommendedName>
        <fullName evidence="7">Glycerol dehydrogenase</fullName>
        <ecNumber evidence="6">1.1.1.6</ecNumber>
    </recommendedName>
</protein>
<dbReference type="EMBL" id="WHSB02000001">
    <property type="protein sequence ID" value="MCQ4628520.1"/>
    <property type="molecule type" value="Genomic_DNA"/>
</dbReference>
<evidence type="ECO:0000256" key="8">
    <source>
        <dbReference type="ARBA" id="ARBA00049006"/>
    </source>
</evidence>
<evidence type="ECO:0000256" key="4">
    <source>
        <dbReference type="ARBA" id="ARBA00023027"/>
    </source>
</evidence>
<dbReference type="PIRSF" id="PIRSF000112">
    <property type="entry name" value="Glycerol_dehydrogenase"/>
    <property type="match status" value="1"/>
</dbReference>
<dbReference type="EC" id="1.1.1.6" evidence="6"/>
<dbReference type="Pfam" id="PF00465">
    <property type="entry name" value="Fe-ADH"/>
    <property type="match status" value="1"/>
</dbReference>
<dbReference type="InterPro" id="IPR018211">
    <property type="entry name" value="ADH_Fe_CS"/>
</dbReference>
<feature type="domain" description="Alcohol dehydrogenase iron-type/glycerol dehydrogenase GldA" evidence="9">
    <location>
        <begin position="18"/>
        <end position="164"/>
    </location>
</feature>
<dbReference type="InterPro" id="IPR016205">
    <property type="entry name" value="Glycerol_DH"/>
</dbReference>
<keyword evidence="2" id="KW-0479">Metal-binding</keyword>
<keyword evidence="11" id="KW-1185">Reference proteome</keyword>
<evidence type="ECO:0000256" key="7">
    <source>
        <dbReference type="ARBA" id="ARBA00040132"/>
    </source>
</evidence>
<accession>A0ABT1R026</accession>
<evidence type="ECO:0000313" key="10">
    <source>
        <dbReference type="EMBL" id="MCQ4628520.1"/>
    </source>
</evidence>
<dbReference type="InterPro" id="IPR001670">
    <property type="entry name" value="ADH_Fe/GldA"/>
</dbReference>
<comment type="pathway">
    <text evidence="5">Polyol metabolism; glycerol fermentation; glycerone phosphate from glycerol (oxidative route): step 1/2.</text>
</comment>
<dbReference type="PANTHER" id="PTHR43616:SF5">
    <property type="entry name" value="GLYCEROL DEHYDROGENASE 1"/>
    <property type="match status" value="1"/>
</dbReference>
<evidence type="ECO:0000256" key="5">
    <source>
        <dbReference type="ARBA" id="ARBA00037918"/>
    </source>
</evidence>
<reference evidence="10" key="1">
    <citation type="submission" date="2021-07" db="EMBL/GenBank/DDBJ databases">
        <title>Shinella sp. nov., a novel member of the genus Shinella from water.</title>
        <authorList>
            <person name="Deng Y."/>
        </authorList>
    </citation>
    <scope>NUCLEOTIDE SEQUENCE</scope>
    <source>
        <strain evidence="10">CPCC 100929</strain>
    </source>
</reference>
<evidence type="ECO:0000256" key="2">
    <source>
        <dbReference type="ARBA" id="ARBA00022723"/>
    </source>
</evidence>
<evidence type="ECO:0000256" key="6">
    <source>
        <dbReference type="ARBA" id="ARBA00039147"/>
    </source>
</evidence>
<sequence>MNSPLTIFDADLKVFGAPGRYVQGRGILARIGDFAAQIGQSAVLVADVHILPLVEQTIRRSCEQRDVSLTVLPFEGRLGPETGHELATRLGDATPSIVLAAGGGRAIDAGKALADTRGLRLITIPTVASNDAPTSKNYVLYDEDDVLLEVRHLPRNPDFVVVDTVLLAGAPKAMFAAGLGDALSKKAEALACAAGSGLTMFRARPTRLAGTIATACYDTLMTHGRAAYDAAGTGAPTEAFEAAVEAMILMAGLGFESGGLSVPHALTRGLPLLPGIKARPHGLQVAYGLVVHHRLMGEAMPDALLELYHHAGLPLCLADLTAAQVDRSQLTAVAEASIAVPHMLNFPKTLTVADLVDAMLAIEAEAAMRPAIANRRGR</sequence>
<proteinExistence type="inferred from homology"/>
<dbReference type="PANTHER" id="PTHR43616">
    <property type="entry name" value="GLYCEROL DEHYDROGENASE"/>
    <property type="match status" value="1"/>
</dbReference>